<protein>
    <submittedName>
        <fullName evidence="1">DUF3052 family protein</fullName>
    </submittedName>
</protein>
<evidence type="ECO:0000313" key="1">
    <source>
        <dbReference type="EMBL" id="RRB04886.1"/>
    </source>
</evidence>
<accession>A0A3P1BVN3</accession>
<proteinExistence type="predicted"/>
<sequence>MTGYSSTPLDKKLGFKDGFRVLLIDPPPHYLNLLGQEISQKVLFVDVAEHLDLVHLFVNTAERLETQLAILKTAIKPNGIIWVSWYKKSAKLPTELTEDVIRDTALALGLVDVKVCAVDDQWSGLKLVIRLKDRKQDLRRTM</sequence>
<reference evidence="1 2" key="1">
    <citation type="submission" date="2018-11" db="EMBL/GenBank/DDBJ databases">
        <authorList>
            <person name="Zhou Z."/>
            <person name="Wang G."/>
        </authorList>
    </citation>
    <scope>NUCLEOTIDE SEQUENCE [LARGE SCALE GENOMIC DNA]</scope>
    <source>
        <strain evidence="1 2">KCTC52004</strain>
    </source>
</reference>
<organism evidence="1 2">
    <name type="scientific">Larkinella rosea</name>
    <dbReference type="NCBI Taxonomy" id="2025312"/>
    <lineage>
        <taxon>Bacteria</taxon>
        <taxon>Pseudomonadati</taxon>
        <taxon>Bacteroidota</taxon>
        <taxon>Cytophagia</taxon>
        <taxon>Cytophagales</taxon>
        <taxon>Spirosomataceae</taxon>
        <taxon>Larkinella</taxon>
    </lineage>
</organism>
<dbReference type="Proteomes" id="UP000271925">
    <property type="component" value="Unassembled WGS sequence"/>
</dbReference>
<dbReference type="AlphaFoldDB" id="A0A3P1BVN3"/>
<gene>
    <name evidence="1" type="ORF">EHT25_15620</name>
</gene>
<name>A0A3P1BVN3_9BACT</name>
<evidence type="ECO:0000313" key="2">
    <source>
        <dbReference type="Proteomes" id="UP000271925"/>
    </source>
</evidence>
<dbReference type="RefSeq" id="WP_124875996.1">
    <property type="nucleotide sequence ID" value="NZ_RQJO01000008.1"/>
</dbReference>
<keyword evidence="2" id="KW-1185">Reference proteome</keyword>
<dbReference type="EMBL" id="RQJO01000008">
    <property type="protein sequence ID" value="RRB04886.1"/>
    <property type="molecule type" value="Genomic_DNA"/>
</dbReference>
<comment type="caution">
    <text evidence="1">The sequence shown here is derived from an EMBL/GenBank/DDBJ whole genome shotgun (WGS) entry which is preliminary data.</text>
</comment>
<dbReference type="OrthoDB" id="9800461at2"/>